<feature type="compositionally biased region" description="Low complexity" evidence="1">
    <location>
        <begin position="48"/>
        <end position="68"/>
    </location>
</feature>
<feature type="compositionally biased region" description="Polar residues" evidence="1">
    <location>
        <begin position="72"/>
        <end position="81"/>
    </location>
</feature>
<keyword evidence="4" id="KW-1185">Reference proteome</keyword>
<sequence>MKVTISKWVPKGTPNSDLPSTNWPTRDRVSSSNGIGQQPPTNTKWWEIIDNINRRNQNRPPQYDNRPPQYGPNPSVSNSYDSPPRGWTGPNKASSSSSSLSSWERDRSPQNSWGDVIYPNGPASATVSWQQDKDMSKYPSSFPPSTSSSPWQSDIRRPSSSATGSWSSDRDSYGSSYGGNRRQGSATYPDRHTTEDDPRWVLVSNSKKVTVSASSDSNRHHPSYPESSGIKYRPDFDKFSDFPFYEQPPYKNRRGKNYKDLVTVTNITVTKPSSNYLDQDAAFSKINATLASLTPVLNRKRVYRGTISDSKKTSSAAPSTTSSSSPPKKPGFMKQYFGDGRGNKEPSSTTVLVPSTTVLVPSTTTTVASGNVVRKGLSINPVYAAVGAGMIPATMAAILPIALGRRRRDVRFLIKAPFGDYVDQSKEGMSEERILKDFLYFQKDNHLRSGVPLPRRRRSLDYPLFSISPNSFSTENHPNSHYLRLMMG</sequence>
<gene>
    <name evidence="3" type="ORF">Fcan01_06089</name>
</gene>
<evidence type="ECO:0000256" key="2">
    <source>
        <dbReference type="SAM" id="Phobius"/>
    </source>
</evidence>
<feature type="compositionally biased region" description="Basic and acidic residues" evidence="1">
    <location>
        <begin position="189"/>
        <end position="199"/>
    </location>
</feature>
<reference evidence="3 4" key="1">
    <citation type="submission" date="2015-12" db="EMBL/GenBank/DDBJ databases">
        <title>The genome of Folsomia candida.</title>
        <authorList>
            <person name="Faddeeva A."/>
            <person name="Derks M.F."/>
            <person name="Anvar Y."/>
            <person name="Smit S."/>
            <person name="Van Straalen N."/>
            <person name="Roelofs D."/>
        </authorList>
    </citation>
    <scope>NUCLEOTIDE SEQUENCE [LARGE SCALE GENOMIC DNA]</scope>
    <source>
        <strain evidence="3 4">VU population</strain>
        <tissue evidence="3">Whole body</tissue>
    </source>
</reference>
<evidence type="ECO:0000313" key="3">
    <source>
        <dbReference type="EMBL" id="OXA59333.1"/>
    </source>
</evidence>
<feature type="compositionally biased region" description="Polar residues" evidence="1">
    <location>
        <begin position="203"/>
        <end position="216"/>
    </location>
</feature>
<keyword evidence="2" id="KW-0812">Transmembrane</keyword>
<keyword evidence="2" id="KW-0472">Membrane</keyword>
<proteinExistence type="predicted"/>
<feature type="transmembrane region" description="Helical" evidence="2">
    <location>
        <begin position="382"/>
        <end position="403"/>
    </location>
</feature>
<feature type="region of interest" description="Disordered" evidence="1">
    <location>
        <begin position="1"/>
        <end position="232"/>
    </location>
</feature>
<feature type="compositionally biased region" description="Low complexity" evidence="1">
    <location>
        <begin position="313"/>
        <end position="326"/>
    </location>
</feature>
<accession>A0A226ENV7</accession>
<feature type="compositionally biased region" description="Low complexity" evidence="1">
    <location>
        <begin position="173"/>
        <end position="185"/>
    </location>
</feature>
<keyword evidence="2" id="KW-1133">Transmembrane helix</keyword>
<protein>
    <submittedName>
        <fullName evidence="3">Uncharacterized protein</fullName>
    </submittedName>
</protein>
<dbReference type="EMBL" id="LNIX01000002">
    <property type="protein sequence ID" value="OXA59333.1"/>
    <property type="molecule type" value="Genomic_DNA"/>
</dbReference>
<feature type="compositionally biased region" description="Low complexity" evidence="1">
    <location>
        <begin position="137"/>
        <end position="153"/>
    </location>
</feature>
<name>A0A226ENV7_FOLCA</name>
<feature type="region of interest" description="Disordered" evidence="1">
    <location>
        <begin position="307"/>
        <end position="349"/>
    </location>
</feature>
<evidence type="ECO:0000256" key="1">
    <source>
        <dbReference type="SAM" id="MobiDB-lite"/>
    </source>
</evidence>
<evidence type="ECO:0000313" key="4">
    <source>
        <dbReference type="Proteomes" id="UP000198287"/>
    </source>
</evidence>
<dbReference type="OrthoDB" id="8185211at2759"/>
<comment type="caution">
    <text evidence="3">The sequence shown here is derived from an EMBL/GenBank/DDBJ whole genome shotgun (WGS) entry which is preliminary data.</text>
</comment>
<dbReference type="AlphaFoldDB" id="A0A226ENV7"/>
<dbReference type="Proteomes" id="UP000198287">
    <property type="component" value="Unassembled WGS sequence"/>
</dbReference>
<organism evidence="3 4">
    <name type="scientific">Folsomia candida</name>
    <name type="common">Springtail</name>
    <dbReference type="NCBI Taxonomy" id="158441"/>
    <lineage>
        <taxon>Eukaryota</taxon>
        <taxon>Metazoa</taxon>
        <taxon>Ecdysozoa</taxon>
        <taxon>Arthropoda</taxon>
        <taxon>Hexapoda</taxon>
        <taxon>Collembola</taxon>
        <taxon>Entomobryomorpha</taxon>
        <taxon>Isotomoidea</taxon>
        <taxon>Isotomidae</taxon>
        <taxon>Proisotominae</taxon>
        <taxon>Folsomia</taxon>
    </lineage>
</organism>
<feature type="compositionally biased region" description="Polar residues" evidence="1">
    <location>
        <begin position="13"/>
        <end position="44"/>
    </location>
</feature>